<evidence type="ECO:0000313" key="4">
    <source>
        <dbReference type="Proteomes" id="UP000006381"/>
    </source>
</evidence>
<organism evidence="4">
    <name type="scientific">Lactobacillus acidophilus (strain ATCC 700396 / NCK56 / N2 / NCFM)</name>
    <dbReference type="NCBI Taxonomy" id="272621"/>
    <lineage>
        <taxon>Bacteria</taxon>
        <taxon>Bacillati</taxon>
        <taxon>Bacillota</taxon>
        <taxon>Bacilli</taxon>
        <taxon>Lactobacillales</taxon>
        <taxon>Lactobacillaceae</taxon>
        <taxon>Lactobacillus</taxon>
    </lineage>
</organism>
<dbReference type="BioCyc" id="LACI272621:G1G49-1344-MONOMER"/>
<dbReference type="GeneID" id="93289554"/>
<keyword evidence="4" id="KW-1185">Reference proteome</keyword>
<dbReference type="InterPro" id="IPR018649">
    <property type="entry name" value="SHOCT"/>
</dbReference>
<gene>
    <name evidence="3" type="ordered locus">LBA1370</name>
</gene>
<dbReference type="Pfam" id="PF14470">
    <property type="entry name" value="bPH_3"/>
    <property type="match status" value="1"/>
</dbReference>
<evidence type="ECO:0000259" key="2">
    <source>
        <dbReference type="Pfam" id="PF14470"/>
    </source>
</evidence>
<dbReference type="eggNOG" id="ENOG5032U4N">
    <property type="taxonomic scope" value="Bacteria"/>
</dbReference>
<feature type="domain" description="SHOCT" evidence="1">
    <location>
        <begin position="174"/>
        <end position="201"/>
    </location>
</feature>
<dbReference type="RefSeq" id="WP_003548007.1">
    <property type="nucleotide sequence ID" value="NC_006814.3"/>
</dbReference>
<proteinExistence type="predicted"/>
<reference evidence="3 4" key="1">
    <citation type="journal article" date="2005" name="Proc. Natl. Acad. Sci. U.S.A.">
        <title>Complete genome sequence of the probiotic lactic acid bacterium Lactobacillus acidophilus NCFM.</title>
        <authorList>
            <person name="Altermann E."/>
            <person name="Russell W.M."/>
            <person name="Azcarate-Peril M.A."/>
            <person name="Barrangou R."/>
            <person name="Buck B.L."/>
            <person name="McAuliffe O."/>
            <person name="Souther N."/>
            <person name="Dobson A."/>
            <person name="Duong T."/>
            <person name="Callanan M."/>
            <person name="Lick S."/>
            <person name="Hamrick A."/>
            <person name="Cano R."/>
            <person name="Klaenhammer T.R."/>
        </authorList>
    </citation>
    <scope>NUCLEOTIDE SEQUENCE [LARGE SCALE GENOMIC DNA]</scope>
    <source>
        <strain evidence="4">ATCC 700396 / NCK56 / N2 / NCFM</strain>
    </source>
</reference>
<sequence>MGLFDLFSKKQREANQSFLSQQRSQQSIAKIEKLTLPANLKQQLIDADVFDIWFSDKDLAPLVKLLADSSEMIKYTATGINDQSEASLLVCTNQRLIVISKKRSDLIVKTILLDRIKSVLLRHQIVYDEIILVVDNEQIDFNSINKISAAILADDLRTLSKLAQGKGELDKQVEQIKKLKELVDQGILTEEEFQAKKKKILDI</sequence>
<dbReference type="AlphaFoldDB" id="Q5FJC9"/>
<dbReference type="EMBL" id="CP000033">
    <property type="protein sequence ID" value="AAV43195.1"/>
    <property type="molecule type" value="Genomic_DNA"/>
</dbReference>
<dbReference type="KEGG" id="lac:LBA1370"/>
<dbReference type="InterPro" id="IPR039519">
    <property type="entry name" value="YokE-like_PH"/>
</dbReference>
<name>Q5FJC9_LACAC</name>
<protein>
    <submittedName>
        <fullName evidence="3">Putative bacteriophage-related protein</fullName>
    </submittedName>
</protein>
<dbReference type="Pfam" id="PF09851">
    <property type="entry name" value="SHOCT"/>
    <property type="match status" value="1"/>
</dbReference>
<dbReference type="HOGENOM" id="CLU_1364774_0_0_9"/>
<dbReference type="PATRIC" id="fig|272621.13.peg.1296"/>
<accession>Q5FJC9</accession>
<evidence type="ECO:0000259" key="1">
    <source>
        <dbReference type="Pfam" id="PF09851"/>
    </source>
</evidence>
<evidence type="ECO:0000313" key="3">
    <source>
        <dbReference type="EMBL" id="AAV43195.1"/>
    </source>
</evidence>
<feature type="domain" description="YokE-like PH" evidence="2">
    <location>
        <begin position="69"/>
        <end position="154"/>
    </location>
</feature>
<dbReference type="Proteomes" id="UP000006381">
    <property type="component" value="Chromosome"/>
</dbReference>
<dbReference type="OrthoDB" id="2307739at2"/>